<dbReference type="PANTHER" id="PTHR36142">
    <property type="entry name" value="METALLO-HYDROLASE/OXIDOREDUCTASE SUPERFAMILY PROTEIN"/>
    <property type="match status" value="1"/>
</dbReference>
<dbReference type="EMBL" id="JASWJB010000005">
    <property type="protein sequence ID" value="KAK2616476.1"/>
    <property type="molecule type" value="Genomic_DNA"/>
</dbReference>
<proteinExistence type="predicted"/>
<dbReference type="AlphaFoldDB" id="A0AAJ0G2M8"/>
<evidence type="ECO:0000313" key="3">
    <source>
        <dbReference type="Proteomes" id="UP001251528"/>
    </source>
</evidence>
<gene>
    <name evidence="2" type="ORF">QQS21_000518</name>
</gene>
<evidence type="ECO:0000313" key="2">
    <source>
        <dbReference type="EMBL" id="KAK2616476.1"/>
    </source>
</evidence>
<reference evidence="2" key="1">
    <citation type="submission" date="2023-06" db="EMBL/GenBank/DDBJ databases">
        <title>Conoideocrella luteorostrata (Hypocreales: Clavicipitaceae), a potential biocontrol fungus for elongate hemlock scale in United States Christmas tree production areas.</title>
        <authorList>
            <person name="Barrett H."/>
            <person name="Lovett B."/>
            <person name="Macias A.M."/>
            <person name="Stajich J.E."/>
            <person name="Kasson M.T."/>
        </authorList>
    </citation>
    <scope>NUCLEOTIDE SEQUENCE</scope>
    <source>
        <strain evidence="2">ARSEF 14590</strain>
    </source>
</reference>
<keyword evidence="3" id="KW-1185">Reference proteome</keyword>
<dbReference type="Proteomes" id="UP001251528">
    <property type="component" value="Unassembled WGS sequence"/>
</dbReference>
<sequence length="350" mass="38220">MQASAPLLSPSSSSSTSTPPPRIRVDGKEQWAGLIRSVLRPILVHLNEDTTWLLQLPRHNKWFNILIDPWLQHSQSDVHPLFSTQSHVSLPSVATIEDLNKILQDIEGARPQTGAEGRGPGPNASMIDAVVISHEFTDHCHQKTLLELPRSTPVYAADVAADLIRSWGYFTQVITAPALGAGVKWSQLTVGPLPDWLAIGRVITPGNALYYHSAIIFAFDIGAGDGGEAILYSPHGIDSKDLAGLEASGLKILALLHGLDDVRIWLTKQLNLGALNGIRAASKAKYWFPTHDEKKKGTGLIGYLLQRTSYSFEEAVCHEEQRLKQIDGGEYLPSYQFMKLGSGDGLVLLA</sequence>
<organism evidence="2 3">
    <name type="scientific">Conoideocrella luteorostrata</name>
    <dbReference type="NCBI Taxonomy" id="1105319"/>
    <lineage>
        <taxon>Eukaryota</taxon>
        <taxon>Fungi</taxon>
        <taxon>Dikarya</taxon>
        <taxon>Ascomycota</taxon>
        <taxon>Pezizomycotina</taxon>
        <taxon>Sordariomycetes</taxon>
        <taxon>Hypocreomycetidae</taxon>
        <taxon>Hypocreales</taxon>
        <taxon>Clavicipitaceae</taxon>
        <taxon>Conoideocrella</taxon>
    </lineage>
</organism>
<dbReference type="PANTHER" id="PTHR36142:SF2">
    <property type="entry name" value="METALLO-HYDROLASE_OXIDOREDUCTASE SUPERFAMILY PROTEIN"/>
    <property type="match status" value="1"/>
</dbReference>
<feature type="region of interest" description="Disordered" evidence="1">
    <location>
        <begin position="1"/>
        <end position="25"/>
    </location>
</feature>
<evidence type="ECO:0000256" key="1">
    <source>
        <dbReference type="SAM" id="MobiDB-lite"/>
    </source>
</evidence>
<dbReference type="InterPro" id="IPR036866">
    <property type="entry name" value="RibonucZ/Hydroxyglut_hydro"/>
</dbReference>
<dbReference type="SUPFAM" id="SSF56281">
    <property type="entry name" value="Metallo-hydrolase/oxidoreductase"/>
    <property type="match status" value="1"/>
</dbReference>
<dbReference type="Gene3D" id="3.60.15.10">
    <property type="entry name" value="Ribonuclease Z/Hydroxyacylglutathione hydrolase-like"/>
    <property type="match status" value="1"/>
</dbReference>
<accession>A0AAJ0G2M8</accession>
<feature type="compositionally biased region" description="Low complexity" evidence="1">
    <location>
        <begin position="1"/>
        <end position="17"/>
    </location>
</feature>
<name>A0AAJ0G2M8_9HYPO</name>
<comment type="caution">
    <text evidence="2">The sequence shown here is derived from an EMBL/GenBank/DDBJ whole genome shotgun (WGS) entry which is preliminary data.</text>
</comment>
<protein>
    <submittedName>
        <fullName evidence="2">Uncharacterized protein</fullName>
    </submittedName>
</protein>